<sequence length="61" mass="6380">MCGNGRGADECGECGQCRFAQIAPECAGRLRDAPITQRTRAADPPGAISCKVCGCLTNLCY</sequence>
<proteinExistence type="predicted"/>
<dbReference type="AlphaFoldDB" id="A0A927RAC7"/>
<protein>
    <submittedName>
        <fullName evidence="1">Uncharacterized protein</fullName>
    </submittedName>
</protein>
<dbReference type="EMBL" id="JADBEM010000001">
    <property type="protein sequence ID" value="MBE1607459.1"/>
    <property type="molecule type" value="Genomic_DNA"/>
</dbReference>
<organism evidence="1 2">
    <name type="scientific">Actinopolymorpha pittospori</name>
    <dbReference type="NCBI Taxonomy" id="648752"/>
    <lineage>
        <taxon>Bacteria</taxon>
        <taxon>Bacillati</taxon>
        <taxon>Actinomycetota</taxon>
        <taxon>Actinomycetes</taxon>
        <taxon>Propionibacteriales</taxon>
        <taxon>Actinopolymorphaceae</taxon>
        <taxon>Actinopolymorpha</taxon>
    </lineage>
</organism>
<comment type="caution">
    <text evidence="1">The sequence shown here is derived from an EMBL/GenBank/DDBJ whole genome shotgun (WGS) entry which is preliminary data.</text>
</comment>
<evidence type="ECO:0000313" key="1">
    <source>
        <dbReference type="EMBL" id="MBE1607459.1"/>
    </source>
</evidence>
<evidence type="ECO:0000313" key="2">
    <source>
        <dbReference type="Proteomes" id="UP000638648"/>
    </source>
</evidence>
<reference evidence="1" key="1">
    <citation type="submission" date="2020-10" db="EMBL/GenBank/DDBJ databases">
        <title>Sequencing the genomes of 1000 actinobacteria strains.</title>
        <authorList>
            <person name="Klenk H.-P."/>
        </authorList>
    </citation>
    <scope>NUCLEOTIDE SEQUENCE</scope>
    <source>
        <strain evidence="1">DSM 45354</strain>
    </source>
</reference>
<gene>
    <name evidence="1" type="ORF">HEB94_004307</name>
</gene>
<accession>A0A927RAC7</accession>
<keyword evidence="2" id="KW-1185">Reference proteome</keyword>
<name>A0A927RAC7_9ACTN</name>
<dbReference type="Proteomes" id="UP000638648">
    <property type="component" value="Unassembled WGS sequence"/>
</dbReference>